<dbReference type="Pfam" id="PF06863">
    <property type="entry name" value="DUF1254"/>
    <property type="match status" value="1"/>
</dbReference>
<organism evidence="4 5">
    <name type="scientific">Vibrio mediterranei</name>
    <dbReference type="NCBI Taxonomy" id="689"/>
    <lineage>
        <taxon>Bacteria</taxon>
        <taxon>Pseudomonadati</taxon>
        <taxon>Pseudomonadota</taxon>
        <taxon>Gammaproteobacteria</taxon>
        <taxon>Vibrionales</taxon>
        <taxon>Vibrionaceae</taxon>
        <taxon>Vibrio</taxon>
    </lineage>
</organism>
<accession>A0ABX5DIL3</accession>
<evidence type="ECO:0000256" key="1">
    <source>
        <dbReference type="SAM" id="SignalP"/>
    </source>
</evidence>
<protein>
    <submittedName>
        <fullName evidence="4">Murein transglycosylase</fullName>
    </submittedName>
</protein>
<keyword evidence="1" id="KW-0732">Signal</keyword>
<dbReference type="Gene3D" id="2.60.120.600">
    <property type="entry name" value="Domain of unknown function DUF1214, C-terminal domain"/>
    <property type="match status" value="1"/>
</dbReference>
<dbReference type="Pfam" id="PF06742">
    <property type="entry name" value="DUF1214"/>
    <property type="match status" value="1"/>
</dbReference>
<gene>
    <name evidence="4" type="ORF">COR51_02940</name>
</gene>
<dbReference type="EMBL" id="NWTN01000001">
    <property type="protein sequence ID" value="PRQ69567.1"/>
    <property type="molecule type" value="Genomic_DNA"/>
</dbReference>
<dbReference type="InterPro" id="IPR010679">
    <property type="entry name" value="DUF1254"/>
</dbReference>
<dbReference type="InterPro" id="IPR010621">
    <property type="entry name" value="DUF1214"/>
</dbReference>
<feature type="domain" description="DUF1214" evidence="2">
    <location>
        <begin position="261"/>
        <end position="334"/>
    </location>
</feature>
<dbReference type="Proteomes" id="UP000238163">
    <property type="component" value="Unassembled WGS sequence"/>
</dbReference>
<evidence type="ECO:0000259" key="2">
    <source>
        <dbReference type="Pfam" id="PF06742"/>
    </source>
</evidence>
<dbReference type="PANTHER" id="PTHR36509">
    <property type="entry name" value="BLL3101 PROTEIN"/>
    <property type="match status" value="1"/>
</dbReference>
<sequence length="348" mass="38756">MNMTKSNTFTVIGTAIALALGTSAAIANETKTEPLIPVTVENFVEVEVDARIHAFTQAGGMNGGMVYDVPTPTDNQAVPRMNRDTLYKGIPVDTSEGYTISIPEHSDDRYVSVYVLDNDHKTLHILKGSGTTHTFDKQEDTRWVVAIPRIQVFDQADKDDVAIAAEILHSVTVTSDSMDEKPLVNWDWQGMMEMRSGYEQEMRDTITQYPSDWQGARGEVDRYEGHNMAVATSWGLFPSSETVYIAQAPDLGTEQCFTATYDVPEHGAFWSMTVYNDEGYMFSQHNNINSASMAMNEDGTATIHYGSEEVCGQVANRLDTTEGWNLLMRVYEPGQSVIDGDYKLPKIR</sequence>
<name>A0ABX5DIL3_9VIBR</name>
<feature type="domain" description="DUF1254" evidence="3">
    <location>
        <begin position="67"/>
        <end position="150"/>
    </location>
</feature>
<evidence type="ECO:0000313" key="5">
    <source>
        <dbReference type="Proteomes" id="UP000238163"/>
    </source>
</evidence>
<proteinExistence type="predicted"/>
<dbReference type="PANTHER" id="PTHR36509:SF3">
    <property type="entry name" value="SIGNAL PEPTIDE PROTEIN"/>
    <property type="match status" value="1"/>
</dbReference>
<keyword evidence="5" id="KW-1185">Reference proteome</keyword>
<reference evidence="4 5" key="1">
    <citation type="submission" date="2018-03" db="EMBL/GenBank/DDBJ databases">
        <title>Genetic Diversity and Phenotypic Plasticity of AHL Mediated Quorum Sensing in Environmental Strains of Vibrio mediterranei.</title>
        <authorList>
            <person name="Lantoine F."/>
            <person name="Vouve F."/>
        </authorList>
    </citation>
    <scope>NUCLEOTIDE SEQUENCE [LARGE SCALE GENOMIC DNA]</scope>
    <source>
        <strain evidence="4 5">17LN0615E</strain>
    </source>
</reference>
<dbReference type="SUPFAM" id="SSF160935">
    <property type="entry name" value="VPA0735-like"/>
    <property type="match status" value="1"/>
</dbReference>
<evidence type="ECO:0000313" key="4">
    <source>
        <dbReference type="EMBL" id="PRQ69567.1"/>
    </source>
</evidence>
<feature type="chain" id="PRO_5045422742" evidence="1">
    <location>
        <begin position="28"/>
        <end position="348"/>
    </location>
</feature>
<feature type="signal peptide" evidence="1">
    <location>
        <begin position="1"/>
        <end position="27"/>
    </location>
</feature>
<comment type="caution">
    <text evidence="4">The sequence shown here is derived from an EMBL/GenBank/DDBJ whole genome shotgun (WGS) entry which is preliminary data.</text>
</comment>
<evidence type="ECO:0000259" key="3">
    <source>
        <dbReference type="Pfam" id="PF06863"/>
    </source>
</evidence>
<dbReference type="InterPro" id="IPR037049">
    <property type="entry name" value="DUF1214_C_sf"/>
</dbReference>